<keyword evidence="2" id="KW-1185">Reference proteome</keyword>
<dbReference type="Proteomes" id="UP001056685">
    <property type="component" value="Segment"/>
</dbReference>
<accession>A0A9E7MPF8</accession>
<protein>
    <submittedName>
        <fullName evidence="1">Uncharacterized protein</fullName>
    </submittedName>
</protein>
<dbReference type="EMBL" id="ON529852">
    <property type="protein sequence ID" value="USN14145.1"/>
    <property type="molecule type" value="Genomic_DNA"/>
</dbReference>
<name>A0A9E7MPF8_9CAUD</name>
<organism evidence="1 2">
    <name type="scientific">Brevundimonas phage vB_BpoS-Kabachok</name>
    <dbReference type="NCBI Taxonomy" id="2948600"/>
    <lineage>
        <taxon>Viruses</taxon>
        <taxon>Duplodnaviria</taxon>
        <taxon>Heunggongvirae</taxon>
        <taxon>Uroviricota</taxon>
        <taxon>Caudoviricetes</taxon>
        <taxon>Jeanschmidtviridae</taxon>
        <taxon>Marchewkavirus</taxon>
        <taxon>Marchewkavirus kabachok</taxon>
    </lineage>
</organism>
<proteinExistence type="predicted"/>
<gene>
    <name evidence="1" type="ORF">KABACHOK_03090</name>
</gene>
<evidence type="ECO:0000313" key="1">
    <source>
        <dbReference type="EMBL" id="USN14145.1"/>
    </source>
</evidence>
<sequence length="142" mass="15435">MSDRDAETVAIAMLSHQGYGYYTDPMEGGQDAYDLSMQMLDLAEAAVNALRRTGRLALNNDAPANQLLSDERSDNAPPAIRALFREYDQGWVFSALSAAGINGNPALYTERQLTQGVALATALLEAQRRRDTEALFRTPPGG</sequence>
<evidence type="ECO:0000313" key="2">
    <source>
        <dbReference type="Proteomes" id="UP001056685"/>
    </source>
</evidence>
<reference evidence="1" key="1">
    <citation type="submission" date="2022-05" db="EMBL/GenBank/DDBJ databases">
        <authorList>
            <person name="Friedrich I."/>
            <person name="Poehlein A."/>
            <person name="Schneider D."/>
            <person name="Hertel R."/>
            <person name="Daniel R."/>
        </authorList>
    </citation>
    <scope>NUCLEOTIDE SEQUENCE</scope>
</reference>